<name>A0A1H0YX31_9MICO</name>
<dbReference type="Proteomes" id="UP000182690">
    <property type="component" value="Unassembled WGS sequence"/>
</dbReference>
<dbReference type="AlphaFoldDB" id="A0A1H0YX31"/>
<sequence length="372" mass="42429">MTRRPIMIFHAAYRLNPNAKSASGIRPVRMREAFSNIGYEVIEVTGSHAERRALIRDVKGRISAGLSVDFVYSESSTQPTGFGEPVTRATSYLRDIAFLRFCQRADIPVGLFYRDIYWRFPLYDALVGRPMATLMRRFYRMDLRGYRRARLRLFLPSMRMAEWVPIVPQDRFYELPPGSDAIDLERPVQAESNRAMNLLYIGGLGSEYRMQETMRAVAGCSDVTLTICTRESDWEVVKSEYRSVLSPNTTVVHRSGDELRELYAASDICSLLMEPSTYREFAAPMKLYEYLGHGKPIIATEGSLVGEFVTANGLGWAIPYSADALRTLLNRLTARPEELEEVRERVRAARLEHTWEARAVQAARILLTGMRT</sequence>
<organism evidence="1 2">
    <name type="scientific">Leucobacter chromiiresistens</name>
    <dbReference type="NCBI Taxonomy" id="1079994"/>
    <lineage>
        <taxon>Bacteria</taxon>
        <taxon>Bacillati</taxon>
        <taxon>Actinomycetota</taxon>
        <taxon>Actinomycetes</taxon>
        <taxon>Micrococcales</taxon>
        <taxon>Microbacteriaceae</taxon>
        <taxon>Leucobacter</taxon>
    </lineage>
</organism>
<evidence type="ECO:0000313" key="2">
    <source>
        <dbReference type="Proteomes" id="UP000182690"/>
    </source>
</evidence>
<dbReference type="Pfam" id="PF13692">
    <property type="entry name" value="Glyco_trans_1_4"/>
    <property type="match status" value="1"/>
</dbReference>
<dbReference type="PANTHER" id="PTHR12526:SF630">
    <property type="entry name" value="GLYCOSYLTRANSFERASE"/>
    <property type="match status" value="1"/>
</dbReference>
<dbReference type="Gene3D" id="3.40.50.2000">
    <property type="entry name" value="Glycogen Phosphorylase B"/>
    <property type="match status" value="1"/>
</dbReference>
<gene>
    <name evidence="1" type="ORF">SAMN04488565_1268</name>
</gene>
<proteinExistence type="predicted"/>
<evidence type="ECO:0000313" key="1">
    <source>
        <dbReference type="EMBL" id="SDQ19787.1"/>
    </source>
</evidence>
<dbReference type="PANTHER" id="PTHR12526">
    <property type="entry name" value="GLYCOSYLTRANSFERASE"/>
    <property type="match status" value="1"/>
</dbReference>
<dbReference type="STRING" id="1079994.SAMN04488565_1268"/>
<dbReference type="SUPFAM" id="SSF53756">
    <property type="entry name" value="UDP-Glycosyltransferase/glycogen phosphorylase"/>
    <property type="match status" value="1"/>
</dbReference>
<accession>A0A1H0YX31</accession>
<protein>
    <submittedName>
        <fullName evidence="1">Uncharacterized protein</fullName>
    </submittedName>
</protein>
<reference evidence="1 2" key="1">
    <citation type="submission" date="2016-10" db="EMBL/GenBank/DDBJ databases">
        <authorList>
            <person name="de Groot N.N."/>
        </authorList>
    </citation>
    <scope>NUCLEOTIDE SEQUENCE [LARGE SCALE GENOMIC DNA]</scope>
    <source>
        <strain evidence="1 2">DSM 22788</strain>
    </source>
</reference>
<dbReference type="EMBL" id="FNKB01000001">
    <property type="protein sequence ID" value="SDQ19787.1"/>
    <property type="molecule type" value="Genomic_DNA"/>
</dbReference>